<reference evidence="2 3" key="1">
    <citation type="journal article" date="2015" name="Genome Announc.">
        <title>Expanding the biotechnology potential of lactobacilli through comparative genomics of 213 strains and associated genera.</title>
        <authorList>
            <person name="Sun Z."/>
            <person name="Harris H.M."/>
            <person name="McCann A."/>
            <person name="Guo C."/>
            <person name="Argimon S."/>
            <person name="Zhang W."/>
            <person name="Yang X."/>
            <person name="Jeffery I.B."/>
            <person name="Cooney J.C."/>
            <person name="Kagawa T.F."/>
            <person name="Liu W."/>
            <person name="Song Y."/>
            <person name="Salvetti E."/>
            <person name="Wrobel A."/>
            <person name="Rasinkangas P."/>
            <person name="Parkhill J."/>
            <person name="Rea M.C."/>
            <person name="O'Sullivan O."/>
            <person name="Ritari J."/>
            <person name="Douillard F.P."/>
            <person name="Paul Ross R."/>
            <person name="Yang R."/>
            <person name="Briner A.E."/>
            <person name="Felis G.E."/>
            <person name="de Vos W.M."/>
            <person name="Barrangou R."/>
            <person name="Klaenhammer T.R."/>
            <person name="Caufield P.W."/>
            <person name="Cui Y."/>
            <person name="Zhang H."/>
            <person name="O'Toole P.W."/>
        </authorList>
    </citation>
    <scope>NUCLEOTIDE SEQUENCE [LARGE SCALE GENOMIC DNA]</scope>
    <source>
        <strain evidence="2 3">DSM 20405</strain>
    </source>
</reference>
<dbReference type="SUPFAM" id="SSF56300">
    <property type="entry name" value="Metallo-dependent phosphatases"/>
    <property type="match status" value="1"/>
</dbReference>
<gene>
    <name evidence="2" type="ORF">IV49_GL000090</name>
</gene>
<dbReference type="CDD" id="cd00838">
    <property type="entry name" value="MPP_superfamily"/>
    <property type="match status" value="1"/>
</dbReference>
<evidence type="ECO:0000313" key="2">
    <source>
        <dbReference type="EMBL" id="KRN51473.1"/>
    </source>
</evidence>
<evidence type="ECO:0000313" key="3">
    <source>
        <dbReference type="Proteomes" id="UP000051841"/>
    </source>
</evidence>
<dbReference type="Proteomes" id="UP000051841">
    <property type="component" value="Unassembled WGS sequence"/>
</dbReference>
<dbReference type="Gene3D" id="3.60.21.10">
    <property type="match status" value="1"/>
</dbReference>
<dbReference type="InterPro" id="IPR004843">
    <property type="entry name" value="Calcineurin-like_PHP"/>
</dbReference>
<proteinExistence type="predicted"/>
<protein>
    <recommendedName>
        <fullName evidence="1">Calcineurin-like phosphoesterase domain-containing protein</fullName>
    </recommendedName>
</protein>
<dbReference type="Pfam" id="PF00149">
    <property type="entry name" value="Metallophos"/>
    <property type="match status" value="1"/>
</dbReference>
<dbReference type="PATRIC" id="fig|1410657.5.peg.92"/>
<comment type="caution">
    <text evidence="2">The sequence shown here is derived from an EMBL/GenBank/DDBJ whole genome shotgun (WGS) entry which is preliminary data.</text>
</comment>
<keyword evidence="3" id="KW-1185">Reference proteome</keyword>
<dbReference type="GO" id="GO:0016787">
    <property type="term" value="F:hydrolase activity"/>
    <property type="evidence" value="ECO:0007669"/>
    <property type="project" value="InterPro"/>
</dbReference>
<dbReference type="InterPro" id="IPR029052">
    <property type="entry name" value="Metallo-depent_PP-like"/>
</dbReference>
<feature type="domain" description="Calcineurin-like phosphoesterase" evidence="1">
    <location>
        <begin position="2"/>
        <end position="208"/>
    </location>
</feature>
<evidence type="ECO:0000259" key="1">
    <source>
        <dbReference type="Pfam" id="PF00149"/>
    </source>
</evidence>
<accession>A0A0R2HEK4</accession>
<sequence length="236" mass="28082">MIYVTGDIHGDIDISKLKDESFMKKVKEGDYLIICGDFGLIWDYEGENEEEAYWLDFLDTQPYTTLFVDGNHENFERLMNDYPEALWHGGKVHRIRDTIYHLMRGQIFSIDDKLFFTMGGATSVDKFIRLEGKSWWKEELPSEAEYKEALINLILADNKVDYVITHCLPTSIQEKIPNLKERDHLTDFFEHICHILKFRKWFCGHYHRDQLIDLKYQILYQEILTLDDEIIVEDIE</sequence>
<organism evidence="2 3">
    <name type="scientific">Kandleria vitulina DSM 20405</name>
    <dbReference type="NCBI Taxonomy" id="1410657"/>
    <lineage>
        <taxon>Bacteria</taxon>
        <taxon>Bacillati</taxon>
        <taxon>Bacillota</taxon>
        <taxon>Erysipelotrichia</taxon>
        <taxon>Erysipelotrichales</taxon>
        <taxon>Coprobacillaceae</taxon>
        <taxon>Kandleria</taxon>
    </lineage>
</organism>
<dbReference type="RefSeq" id="WP_031590008.1">
    <property type="nucleotide sequence ID" value="NZ_JQBL01000001.1"/>
</dbReference>
<name>A0A0R2HEK4_9FIRM</name>
<dbReference type="AlphaFoldDB" id="A0A0R2HEK4"/>
<dbReference type="EMBL" id="JQBL01000001">
    <property type="protein sequence ID" value="KRN51473.1"/>
    <property type="molecule type" value="Genomic_DNA"/>
</dbReference>